<evidence type="ECO:0000313" key="1">
    <source>
        <dbReference type="EMBL" id="JAH33030.1"/>
    </source>
</evidence>
<organism evidence="1">
    <name type="scientific">Anguilla anguilla</name>
    <name type="common">European freshwater eel</name>
    <name type="synonym">Muraena anguilla</name>
    <dbReference type="NCBI Taxonomy" id="7936"/>
    <lineage>
        <taxon>Eukaryota</taxon>
        <taxon>Metazoa</taxon>
        <taxon>Chordata</taxon>
        <taxon>Craniata</taxon>
        <taxon>Vertebrata</taxon>
        <taxon>Euteleostomi</taxon>
        <taxon>Actinopterygii</taxon>
        <taxon>Neopterygii</taxon>
        <taxon>Teleostei</taxon>
        <taxon>Anguilliformes</taxon>
        <taxon>Anguillidae</taxon>
        <taxon>Anguilla</taxon>
    </lineage>
</organism>
<dbReference type="AlphaFoldDB" id="A0A0E9RXC2"/>
<accession>A0A0E9RXC2</accession>
<proteinExistence type="predicted"/>
<name>A0A0E9RXC2_ANGAN</name>
<reference evidence="1" key="2">
    <citation type="journal article" date="2015" name="Fish Shellfish Immunol.">
        <title>Early steps in the European eel (Anguilla anguilla)-Vibrio vulnificus interaction in the gills: Role of the RtxA13 toxin.</title>
        <authorList>
            <person name="Callol A."/>
            <person name="Pajuelo D."/>
            <person name="Ebbesson L."/>
            <person name="Teles M."/>
            <person name="MacKenzie S."/>
            <person name="Amaro C."/>
        </authorList>
    </citation>
    <scope>NUCLEOTIDE SEQUENCE</scope>
</reference>
<protein>
    <submittedName>
        <fullName evidence="1">Uncharacterized protein</fullName>
    </submittedName>
</protein>
<sequence>MHSNHRSHTTKDLFITLSRNQMRILS</sequence>
<dbReference type="EMBL" id="GBXM01075547">
    <property type="protein sequence ID" value="JAH33030.1"/>
    <property type="molecule type" value="Transcribed_RNA"/>
</dbReference>
<reference evidence="1" key="1">
    <citation type="submission" date="2014-11" db="EMBL/GenBank/DDBJ databases">
        <authorList>
            <person name="Amaro Gonzalez C."/>
        </authorList>
    </citation>
    <scope>NUCLEOTIDE SEQUENCE</scope>
</reference>